<keyword evidence="4 5" id="KW-0472">Membrane</keyword>
<dbReference type="AlphaFoldDB" id="A0A432V4F5"/>
<evidence type="ECO:0000256" key="1">
    <source>
        <dbReference type="ARBA" id="ARBA00004141"/>
    </source>
</evidence>
<dbReference type="EMBL" id="RKST01000014">
    <property type="protein sequence ID" value="RUM97113.1"/>
    <property type="molecule type" value="Genomic_DNA"/>
</dbReference>
<reference evidence="6 7" key="1">
    <citation type="submission" date="2018-11" db="EMBL/GenBank/DDBJ databases">
        <title>Pseudaminobacter arsenicus sp. nov., an arsenic-resistant bacterium isolated from arsenic-rich aquifers.</title>
        <authorList>
            <person name="Mu Y."/>
        </authorList>
    </citation>
    <scope>NUCLEOTIDE SEQUENCE [LARGE SCALE GENOMIC DNA]</scope>
    <source>
        <strain evidence="6 7">CB3</strain>
    </source>
</reference>
<evidence type="ECO:0000256" key="4">
    <source>
        <dbReference type="ARBA" id="ARBA00023136"/>
    </source>
</evidence>
<organism evidence="6 7">
    <name type="scientific">Borborobacter arsenicus</name>
    <dbReference type="NCBI Taxonomy" id="1851146"/>
    <lineage>
        <taxon>Bacteria</taxon>
        <taxon>Pseudomonadati</taxon>
        <taxon>Pseudomonadota</taxon>
        <taxon>Alphaproteobacteria</taxon>
        <taxon>Hyphomicrobiales</taxon>
        <taxon>Phyllobacteriaceae</taxon>
        <taxon>Borborobacter</taxon>
    </lineage>
</organism>
<keyword evidence="3 5" id="KW-1133">Transmembrane helix</keyword>
<dbReference type="Proteomes" id="UP000281647">
    <property type="component" value="Unassembled WGS sequence"/>
</dbReference>
<dbReference type="InterPro" id="IPR032808">
    <property type="entry name" value="DoxX"/>
</dbReference>
<dbReference type="GO" id="GO:0016020">
    <property type="term" value="C:membrane"/>
    <property type="evidence" value="ECO:0007669"/>
    <property type="project" value="UniProtKB-SubCell"/>
</dbReference>
<evidence type="ECO:0000256" key="5">
    <source>
        <dbReference type="SAM" id="Phobius"/>
    </source>
</evidence>
<evidence type="ECO:0000313" key="6">
    <source>
        <dbReference type="EMBL" id="RUM97113.1"/>
    </source>
</evidence>
<accession>A0A432V4F5</accession>
<evidence type="ECO:0008006" key="8">
    <source>
        <dbReference type="Google" id="ProtNLM"/>
    </source>
</evidence>
<comment type="subcellular location">
    <subcellularLocation>
        <location evidence="1">Membrane</location>
        <topology evidence="1">Multi-pass membrane protein</topology>
    </subcellularLocation>
</comment>
<sequence>MAASSSVAASWSAPMCRILSAVRESRLCVSARRPAASSPRNARVAPAMRCIAPRNVEAGKFLGGAAMLEQITVWALVLIFVGSAYLNLTGPEFVKAEFAHWNYPPWLRLAVGIMELAAAAGLLFATSRSLGALLALAILAGVVFSLGKTQEWLRMQFPLLMGALCIGLIL</sequence>
<keyword evidence="2 5" id="KW-0812">Transmembrane</keyword>
<evidence type="ECO:0000313" key="7">
    <source>
        <dbReference type="Proteomes" id="UP000281647"/>
    </source>
</evidence>
<name>A0A432V4F5_9HYPH</name>
<evidence type="ECO:0000256" key="2">
    <source>
        <dbReference type="ARBA" id="ARBA00022692"/>
    </source>
</evidence>
<keyword evidence="7" id="KW-1185">Reference proteome</keyword>
<evidence type="ECO:0000256" key="3">
    <source>
        <dbReference type="ARBA" id="ARBA00022989"/>
    </source>
</evidence>
<dbReference type="OrthoDB" id="7595779at2"/>
<dbReference type="Pfam" id="PF13564">
    <property type="entry name" value="DoxX_2"/>
    <property type="match status" value="1"/>
</dbReference>
<feature type="transmembrane region" description="Helical" evidence="5">
    <location>
        <begin position="61"/>
        <end position="86"/>
    </location>
</feature>
<gene>
    <name evidence="6" type="ORF">EET67_14720</name>
</gene>
<proteinExistence type="predicted"/>
<comment type="caution">
    <text evidence="6">The sequence shown here is derived from an EMBL/GenBank/DDBJ whole genome shotgun (WGS) entry which is preliminary data.</text>
</comment>
<feature type="transmembrane region" description="Helical" evidence="5">
    <location>
        <begin position="130"/>
        <end position="146"/>
    </location>
</feature>
<feature type="transmembrane region" description="Helical" evidence="5">
    <location>
        <begin position="106"/>
        <end position="125"/>
    </location>
</feature>
<protein>
    <recommendedName>
        <fullName evidence="8">DoxX family protein</fullName>
    </recommendedName>
</protein>